<keyword evidence="4 8" id="KW-0418">Kinase</keyword>
<dbReference type="InterPro" id="IPR051175">
    <property type="entry name" value="CLK_kinases"/>
</dbReference>
<dbReference type="HOGENOM" id="CLU_000288_81_2_1"/>
<keyword evidence="3" id="KW-0547">Nucleotide-binding</keyword>
<evidence type="ECO:0000256" key="2">
    <source>
        <dbReference type="ARBA" id="ARBA00022679"/>
    </source>
</evidence>
<dbReference type="InterPro" id="IPR011009">
    <property type="entry name" value="Kinase-like_dom_sf"/>
</dbReference>
<comment type="caution">
    <text evidence="8">The sequence shown here is derived from an EMBL/GenBank/DDBJ whole genome shotgun (WGS) entry which is preliminary data.</text>
</comment>
<dbReference type="Proteomes" id="UP000030151">
    <property type="component" value="Unassembled WGS sequence"/>
</dbReference>
<evidence type="ECO:0000256" key="3">
    <source>
        <dbReference type="ARBA" id="ARBA00022741"/>
    </source>
</evidence>
<dbReference type="SUPFAM" id="SSF56112">
    <property type="entry name" value="Protein kinase-like (PK-like)"/>
    <property type="match status" value="1"/>
</dbReference>
<evidence type="ECO:0000313" key="8">
    <source>
        <dbReference type="EMBL" id="EXV02481.1"/>
    </source>
</evidence>
<protein>
    <submittedName>
        <fullName evidence="8">Serine/threonine protein kinase domain protein</fullName>
    </submittedName>
</protein>
<evidence type="ECO:0000259" key="7">
    <source>
        <dbReference type="PROSITE" id="PS50011"/>
    </source>
</evidence>
<dbReference type="InterPro" id="IPR000719">
    <property type="entry name" value="Prot_kinase_dom"/>
</dbReference>
<organism evidence="8 9">
    <name type="scientific">Metarhizium robertsii</name>
    <dbReference type="NCBI Taxonomy" id="568076"/>
    <lineage>
        <taxon>Eukaryota</taxon>
        <taxon>Fungi</taxon>
        <taxon>Dikarya</taxon>
        <taxon>Ascomycota</taxon>
        <taxon>Pezizomycotina</taxon>
        <taxon>Sordariomycetes</taxon>
        <taxon>Hypocreomycetidae</taxon>
        <taxon>Hypocreales</taxon>
        <taxon>Clavicipitaceae</taxon>
        <taxon>Metarhizium</taxon>
    </lineage>
</organism>
<name>A0A0A1UYS2_9HYPO</name>
<dbReference type="SMART" id="SM00220">
    <property type="entry name" value="S_TKc"/>
    <property type="match status" value="1"/>
</dbReference>
<dbReference type="Gene3D" id="1.10.510.10">
    <property type="entry name" value="Transferase(Phosphotransferase) domain 1"/>
    <property type="match status" value="1"/>
</dbReference>
<evidence type="ECO:0000256" key="5">
    <source>
        <dbReference type="ARBA" id="ARBA00022840"/>
    </source>
</evidence>
<dbReference type="Gene3D" id="3.30.200.20">
    <property type="entry name" value="Phosphorylase Kinase, domain 1"/>
    <property type="match status" value="1"/>
</dbReference>
<dbReference type="GO" id="GO:0005634">
    <property type="term" value="C:nucleus"/>
    <property type="evidence" value="ECO:0007669"/>
    <property type="project" value="TreeGrafter"/>
</dbReference>
<dbReference type="PANTHER" id="PTHR45646">
    <property type="entry name" value="SERINE/THREONINE-PROTEIN KINASE DOA-RELATED"/>
    <property type="match status" value="1"/>
</dbReference>
<keyword evidence="2" id="KW-0808">Transferase</keyword>
<dbReference type="GO" id="GO:0004674">
    <property type="term" value="F:protein serine/threonine kinase activity"/>
    <property type="evidence" value="ECO:0007669"/>
    <property type="project" value="UniProtKB-KW"/>
</dbReference>
<dbReference type="EMBL" id="JELW01000005">
    <property type="protein sequence ID" value="EXV02481.1"/>
    <property type="molecule type" value="Genomic_DNA"/>
</dbReference>
<accession>A0A0A1UYS2</accession>
<evidence type="ECO:0000256" key="6">
    <source>
        <dbReference type="SAM" id="MobiDB-lite"/>
    </source>
</evidence>
<evidence type="ECO:0000256" key="1">
    <source>
        <dbReference type="ARBA" id="ARBA00022527"/>
    </source>
</evidence>
<gene>
    <name evidence="8" type="ORF">X797_004613</name>
</gene>
<dbReference type="OrthoDB" id="5979581at2759"/>
<evidence type="ECO:0000313" key="9">
    <source>
        <dbReference type="Proteomes" id="UP000030151"/>
    </source>
</evidence>
<sequence>MPYEVSKQPPPPPQKYAVGYGWWDEYKHSVQVLPHERIERYVPGRFHPVALGDTFHNGRYTVRNKLGHGGFSTRIILQCARLISRRRWTSLKIKQAYVSTTSLDDDKEVRALRVLEQNYVSSNSSSPPCFARLLDSFHHHGPNGTHTCVVTELLGPTLFHLVANYNDYQIQELFRPDTILRASRQLLEAIHMVQEYGIVHGGIVYISSGNVAFTCYQLLENDDELEEIPGGDPIVAEYTATEPLPSHLPKHIVSAASWNGWYDYAMEDVRLVDWGESFPTSQTATATHLAQPCDLKSPETFFVGSVDYRHDLWRVGCMIYTLFHQRSPFGFSSCDAKDIQKQTQVIGPLPPKWHTMWLKLIEESPKYEPLPDNALKRLDQSFEPRRLAIISHAEKTYESDDDEYHVKDDYEALTCLLSVMEGLMQHDPEKRSFAQEAAAKIQWHDYRRDLGSDVSEEDVTESEEEQESDS</sequence>
<dbReference type="PROSITE" id="PS50011">
    <property type="entry name" value="PROTEIN_KINASE_DOM"/>
    <property type="match status" value="1"/>
</dbReference>
<feature type="compositionally biased region" description="Acidic residues" evidence="6">
    <location>
        <begin position="454"/>
        <end position="470"/>
    </location>
</feature>
<keyword evidence="1 8" id="KW-0723">Serine/threonine-protein kinase</keyword>
<feature type="domain" description="Protein kinase" evidence="7">
    <location>
        <begin position="60"/>
        <end position="447"/>
    </location>
</feature>
<proteinExistence type="predicted"/>
<dbReference type="PANTHER" id="PTHR45646:SF11">
    <property type="entry name" value="SERINE_THREONINE-PROTEIN KINASE DOA"/>
    <property type="match status" value="1"/>
</dbReference>
<feature type="region of interest" description="Disordered" evidence="6">
    <location>
        <begin position="451"/>
        <end position="470"/>
    </location>
</feature>
<dbReference type="AlphaFoldDB" id="A0A0A1UYS2"/>
<reference evidence="8 9" key="1">
    <citation type="submission" date="2014-02" db="EMBL/GenBank/DDBJ databases">
        <title>The genome sequence of the entomopathogenic fungus Metarhizium robertsii ARSEF 2575.</title>
        <authorList>
            <person name="Giuliano Garisto Donzelli B."/>
            <person name="Roe B.A."/>
            <person name="Macmil S.L."/>
            <person name="Krasnoff S.B."/>
            <person name="Gibson D.M."/>
        </authorList>
    </citation>
    <scope>NUCLEOTIDE SEQUENCE [LARGE SCALE GENOMIC DNA]</scope>
    <source>
        <strain evidence="8 9">ARSEF 2575</strain>
    </source>
</reference>
<keyword evidence="5" id="KW-0067">ATP-binding</keyword>
<evidence type="ECO:0000256" key="4">
    <source>
        <dbReference type="ARBA" id="ARBA00022777"/>
    </source>
</evidence>
<dbReference type="GO" id="GO:0005524">
    <property type="term" value="F:ATP binding"/>
    <property type="evidence" value="ECO:0007669"/>
    <property type="project" value="UniProtKB-KW"/>
</dbReference>